<dbReference type="GO" id="GO:0005524">
    <property type="term" value="F:ATP binding"/>
    <property type="evidence" value="ECO:0007669"/>
    <property type="project" value="InterPro"/>
</dbReference>
<evidence type="ECO:0000313" key="2">
    <source>
        <dbReference type="EMBL" id="KAE9584608.1"/>
    </source>
</evidence>
<dbReference type="GO" id="GO:0003676">
    <property type="term" value="F:nucleic acid binding"/>
    <property type="evidence" value="ECO:0007669"/>
    <property type="project" value="InterPro"/>
</dbReference>
<accession>A0A6A4ND84</accession>
<dbReference type="PANTHER" id="PTHR11472">
    <property type="entry name" value="DNA REPAIR DEAD HELICASE RAD3/XP-D SUBFAMILY MEMBER"/>
    <property type="match status" value="1"/>
</dbReference>
<comment type="caution">
    <text evidence="2">The sequence shown here is derived from an EMBL/GenBank/DDBJ whole genome shotgun (WGS) entry which is preliminary data.</text>
</comment>
<dbReference type="GO" id="GO:0005634">
    <property type="term" value="C:nucleus"/>
    <property type="evidence" value="ECO:0007669"/>
    <property type="project" value="TreeGrafter"/>
</dbReference>
<sequence>MLGSGMEILDSMGRAIRHINDYAAILLVDTRYACDSSKRSFPHPITKLPQWIKDCLVSSTNNYGEVHRLVHQFFKSKNTSCQ</sequence>
<dbReference type="GO" id="GO:0006139">
    <property type="term" value="P:nucleobase-containing compound metabolic process"/>
    <property type="evidence" value="ECO:0007669"/>
    <property type="project" value="InterPro"/>
</dbReference>
<name>A0A6A4ND84_LUPAL</name>
<dbReference type="InterPro" id="IPR027417">
    <property type="entry name" value="P-loop_NTPase"/>
</dbReference>
<dbReference type="InterPro" id="IPR045028">
    <property type="entry name" value="DinG/Rad3-like"/>
</dbReference>
<dbReference type="Pfam" id="PF13307">
    <property type="entry name" value="Helicase_C_2"/>
    <property type="match status" value="1"/>
</dbReference>
<feature type="domain" description="ATP-dependent helicase C-terminal" evidence="1">
    <location>
        <begin position="11"/>
        <end position="45"/>
    </location>
</feature>
<dbReference type="GO" id="GO:0016818">
    <property type="term" value="F:hydrolase activity, acting on acid anhydrides, in phosphorus-containing anhydrides"/>
    <property type="evidence" value="ECO:0007669"/>
    <property type="project" value="InterPro"/>
</dbReference>
<evidence type="ECO:0000259" key="1">
    <source>
        <dbReference type="Pfam" id="PF13307"/>
    </source>
</evidence>
<dbReference type="AlphaFoldDB" id="A0A6A4ND84"/>
<keyword evidence="3" id="KW-1185">Reference proteome</keyword>
<keyword evidence="2" id="KW-0547">Nucleotide-binding</keyword>
<dbReference type="PANTHER" id="PTHR11472:SF41">
    <property type="entry name" value="ATP-DEPENDENT DNA HELICASE DDX11-RELATED"/>
    <property type="match status" value="1"/>
</dbReference>
<protein>
    <submittedName>
        <fullName evidence="2">Putative DNA helicase</fullName>
    </submittedName>
</protein>
<dbReference type="GO" id="GO:0003678">
    <property type="term" value="F:DNA helicase activity"/>
    <property type="evidence" value="ECO:0007669"/>
    <property type="project" value="TreeGrafter"/>
</dbReference>
<dbReference type="Proteomes" id="UP000447434">
    <property type="component" value="Chromosome 25"/>
</dbReference>
<organism evidence="2 3">
    <name type="scientific">Lupinus albus</name>
    <name type="common">White lupine</name>
    <name type="synonym">Lupinus termis</name>
    <dbReference type="NCBI Taxonomy" id="3870"/>
    <lineage>
        <taxon>Eukaryota</taxon>
        <taxon>Viridiplantae</taxon>
        <taxon>Streptophyta</taxon>
        <taxon>Embryophyta</taxon>
        <taxon>Tracheophyta</taxon>
        <taxon>Spermatophyta</taxon>
        <taxon>Magnoliopsida</taxon>
        <taxon>eudicotyledons</taxon>
        <taxon>Gunneridae</taxon>
        <taxon>Pentapetalae</taxon>
        <taxon>rosids</taxon>
        <taxon>fabids</taxon>
        <taxon>Fabales</taxon>
        <taxon>Fabaceae</taxon>
        <taxon>Papilionoideae</taxon>
        <taxon>50 kb inversion clade</taxon>
        <taxon>genistoids sensu lato</taxon>
        <taxon>core genistoids</taxon>
        <taxon>Genisteae</taxon>
        <taxon>Lupinus</taxon>
    </lineage>
</organism>
<proteinExistence type="predicted"/>
<dbReference type="EMBL" id="WOCE01000025">
    <property type="protein sequence ID" value="KAE9584608.1"/>
    <property type="molecule type" value="Genomic_DNA"/>
</dbReference>
<evidence type="ECO:0000313" key="3">
    <source>
        <dbReference type="Proteomes" id="UP000447434"/>
    </source>
</evidence>
<keyword evidence="2" id="KW-0378">Hydrolase</keyword>
<keyword evidence="2" id="KW-0067">ATP-binding</keyword>
<keyword evidence="2" id="KW-0347">Helicase</keyword>
<dbReference type="GO" id="GO:0034085">
    <property type="term" value="P:establishment of sister chromatid cohesion"/>
    <property type="evidence" value="ECO:0007669"/>
    <property type="project" value="TreeGrafter"/>
</dbReference>
<dbReference type="InterPro" id="IPR006555">
    <property type="entry name" value="ATP-dep_Helicase_C"/>
</dbReference>
<reference evidence="3" key="1">
    <citation type="journal article" date="2020" name="Nat. Commun.">
        <title>Genome sequence of the cluster root forming white lupin.</title>
        <authorList>
            <person name="Hufnagel B."/>
            <person name="Marques A."/>
            <person name="Soriano A."/>
            <person name="Marques L."/>
            <person name="Divol F."/>
            <person name="Doumas P."/>
            <person name="Sallet E."/>
            <person name="Mancinotti D."/>
            <person name="Carrere S."/>
            <person name="Marande W."/>
            <person name="Arribat S."/>
            <person name="Keller J."/>
            <person name="Huneau C."/>
            <person name="Blein T."/>
            <person name="Aime D."/>
            <person name="Laguerre M."/>
            <person name="Taylor J."/>
            <person name="Schubert V."/>
            <person name="Nelson M."/>
            <person name="Geu-Flores F."/>
            <person name="Crespi M."/>
            <person name="Gallardo-Guerrero K."/>
            <person name="Delaux P.-M."/>
            <person name="Salse J."/>
            <person name="Berges H."/>
            <person name="Guyot R."/>
            <person name="Gouzy J."/>
            <person name="Peret B."/>
        </authorList>
    </citation>
    <scope>NUCLEOTIDE SEQUENCE [LARGE SCALE GENOMIC DNA]</scope>
    <source>
        <strain evidence="3">cv. Amiga</strain>
    </source>
</reference>
<gene>
    <name evidence="2" type="ORF">Lalb_Chr25g0279901</name>
</gene>
<dbReference type="Gene3D" id="3.40.50.300">
    <property type="entry name" value="P-loop containing nucleotide triphosphate hydrolases"/>
    <property type="match status" value="1"/>
</dbReference>
<dbReference type="OrthoDB" id="19182at2759"/>